<dbReference type="Proteomes" id="UP000269154">
    <property type="component" value="Unassembled WGS sequence"/>
</dbReference>
<feature type="region of interest" description="Disordered" evidence="1">
    <location>
        <begin position="1"/>
        <end position="21"/>
    </location>
</feature>
<keyword evidence="4" id="KW-1185">Reference proteome</keyword>
<organism evidence="3 4">
    <name type="scientific">Okeania hirsuta</name>
    <dbReference type="NCBI Taxonomy" id="1458930"/>
    <lineage>
        <taxon>Bacteria</taxon>
        <taxon>Bacillati</taxon>
        <taxon>Cyanobacteriota</taxon>
        <taxon>Cyanophyceae</taxon>
        <taxon>Oscillatoriophycideae</taxon>
        <taxon>Oscillatoriales</taxon>
        <taxon>Microcoleaceae</taxon>
        <taxon>Okeania</taxon>
    </lineage>
</organism>
<dbReference type="EMBL" id="RCBY01000335">
    <property type="protein sequence ID" value="RQH24039.1"/>
    <property type="molecule type" value="Genomic_DNA"/>
</dbReference>
<gene>
    <name evidence="3" type="ORF">D5R40_30260</name>
</gene>
<dbReference type="PRINTS" id="PR00420">
    <property type="entry name" value="RNGMNOXGNASE"/>
</dbReference>
<dbReference type="PANTHER" id="PTHR46496:SF8">
    <property type="entry name" value="FAD-BINDING DOMAIN-CONTAINING PROTEIN"/>
    <property type="match status" value="1"/>
</dbReference>
<dbReference type="InterPro" id="IPR036188">
    <property type="entry name" value="FAD/NAD-bd_sf"/>
</dbReference>
<dbReference type="SUPFAM" id="SSF51905">
    <property type="entry name" value="FAD/NAD(P)-binding domain"/>
    <property type="match status" value="1"/>
</dbReference>
<dbReference type="AlphaFoldDB" id="A0A3N6R8F2"/>
<keyword evidence="3" id="KW-0503">Monooxygenase</keyword>
<dbReference type="InterPro" id="IPR002938">
    <property type="entry name" value="FAD-bd"/>
</dbReference>
<evidence type="ECO:0000259" key="2">
    <source>
        <dbReference type="Pfam" id="PF01494"/>
    </source>
</evidence>
<comment type="caution">
    <text evidence="3">The sequence shown here is derived from an EMBL/GenBank/DDBJ whole genome shotgun (WGS) entry which is preliminary data.</text>
</comment>
<accession>A0A3N6R8F2</accession>
<evidence type="ECO:0000313" key="4">
    <source>
        <dbReference type="Proteomes" id="UP000269154"/>
    </source>
</evidence>
<dbReference type="PANTHER" id="PTHR46496">
    <property type="match status" value="1"/>
</dbReference>
<dbReference type="Pfam" id="PF01494">
    <property type="entry name" value="FAD_binding_3"/>
    <property type="match status" value="1"/>
</dbReference>
<name>A0A3N6R8F2_9CYAN</name>
<dbReference type="GO" id="GO:0071949">
    <property type="term" value="F:FAD binding"/>
    <property type="evidence" value="ECO:0007669"/>
    <property type="project" value="InterPro"/>
</dbReference>
<evidence type="ECO:0000256" key="1">
    <source>
        <dbReference type="SAM" id="MobiDB-lite"/>
    </source>
</evidence>
<keyword evidence="3" id="KW-0560">Oxidoreductase</keyword>
<feature type="compositionally biased region" description="Basic and acidic residues" evidence="1">
    <location>
        <begin position="11"/>
        <end position="21"/>
    </location>
</feature>
<proteinExistence type="predicted"/>
<reference evidence="3 4" key="1">
    <citation type="journal article" date="2018" name="ACS Chem. Biol.">
        <title>Ketoreductase domain dysfunction expands chemodiversity: malyngamide biosynthesis in the cyanobacterium Okeania hirsuta.</title>
        <authorList>
            <person name="Moss N.A."/>
            <person name="Leao T."/>
            <person name="Rankin M."/>
            <person name="McCullough T.M."/>
            <person name="Qu P."/>
            <person name="Korobeynikov A."/>
            <person name="Smith J.L."/>
            <person name="Gerwick L."/>
            <person name="Gerwick W.H."/>
        </authorList>
    </citation>
    <scope>NUCLEOTIDE SEQUENCE [LARGE SCALE GENOMIC DNA]</scope>
    <source>
        <strain evidence="3 4">PAB10Feb10-1</strain>
    </source>
</reference>
<protein>
    <submittedName>
        <fullName evidence="3">FAD-binding monooxygenase</fullName>
    </submittedName>
</protein>
<dbReference type="Gene3D" id="3.50.50.60">
    <property type="entry name" value="FAD/NAD(P)-binding domain"/>
    <property type="match status" value="1"/>
</dbReference>
<feature type="domain" description="FAD-binding" evidence="2">
    <location>
        <begin position="28"/>
        <end position="359"/>
    </location>
</feature>
<dbReference type="OrthoDB" id="9766816at2"/>
<evidence type="ECO:0000313" key="3">
    <source>
        <dbReference type="EMBL" id="RQH24039.1"/>
    </source>
</evidence>
<dbReference type="GO" id="GO:0004497">
    <property type="term" value="F:monooxygenase activity"/>
    <property type="evidence" value="ECO:0007669"/>
    <property type="project" value="UniProtKB-KW"/>
</dbReference>
<sequence length="416" mass="46618">MSSSNITTNIKKKETSKMRETSKPVVEKVAIIGAGPGGLATAIALRKQGIDAHVYEKAKEFRPVGAGLGLMPNGLKCLDAIQTDILNTLKNSGCQLQKTTLKTISGETIRTSESSMMAKYGQPTLTIWWWRLQQILASFLPPNVIHLNHRCIDFEQNENNVVTYFENGKTAQADLLIGADGANSVVRQKLIGDGEPQYLGSMSWRAVLDYKEELLPPDEAIIMKGEDSLLFIFNLGEGNMNWIAQKVLSEASFSTTPAETKSRVVKEYANWNELVQKVIEATNAERILETPICQRLALKQWSYGRVTLLGDAAHLMPPSSGQGTNTTFEDAYELAECLANFPDLETALNTYDKRRIQRTAIIQTRSAKGDKLQFYQPSQQTKQKSPQDFQEFQNWVYDYDPKSESRLKPWKETVVI</sequence>